<comment type="caution">
    <text evidence="3">The sequence shown here is derived from an EMBL/GenBank/DDBJ whole genome shotgun (WGS) entry which is preliminary data.</text>
</comment>
<dbReference type="AlphaFoldDB" id="G5ILU4"/>
<dbReference type="SUPFAM" id="SSF48208">
    <property type="entry name" value="Six-hairpin glycosidases"/>
    <property type="match status" value="1"/>
</dbReference>
<dbReference type="InterPro" id="IPR012341">
    <property type="entry name" value="6hp_glycosidase-like_sf"/>
</dbReference>
<evidence type="ECO:0000313" key="3">
    <source>
        <dbReference type="EMBL" id="EHI57363.1"/>
    </source>
</evidence>
<organism evidence="3 4">
    <name type="scientific">Hungatella hathewayi WAL-18680</name>
    <dbReference type="NCBI Taxonomy" id="742737"/>
    <lineage>
        <taxon>Bacteria</taxon>
        <taxon>Bacillati</taxon>
        <taxon>Bacillota</taxon>
        <taxon>Clostridia</taxon>
        <taxon>Lachnospirales</taxon>
        <taxon>Lachnospiraceae</taxon>
        <taxon>Hungatella</taxon>
    </lineage>
</organism>
<gene>
    <name evidence="3" type="ORF">HMPREF9473_04472</name>
</gene>
<evidence type="ECO:0000313" key="4">
    <source>
        <dbReference type="Proteomes" id="UP000005384"/>
    </source>
</evidence>
<evidence type="ECO:0000256" key="1">
    <source>
        <dbReference type="ARBA" id="ARBA00008558"/>
    </source>
</evidence>
<dbReference type="GO" id="GO:0016853">
    <property type="term" value="F:isomerase activity"/>
    <property type="evidence" value="ECO:0007669"/>
    <property type="project" value="UniProtKB-KW"/>
</dbReference>
<dbReference type="HOGENOM" id="CLU_046651_0_1_9"/>
<protein>
    <recommendedName>
        <fullName evidence="5">N-acylglucosamine 2-epimerase</fullName>
    </recommendedName>
</protein>
<name>G5ILU4_9FIRM</name>
<accession>G5ILU4</accession>
<dbReference type="InterPro" id="IPR008928">
    <property type="entry name" value="6-hairpin_glycosidase_sf"/>
</dbReference>
<dbReference type="Gene3D" id="1.50.10.10">
    <property type="match status" value="1"/>
</dbReference>
<reference evidence="3 4" key="1">
    <citation type="submission" date="2011-08" db="EMBL/GenBank/DDBJ databases">
        <title>The Genome Sequence of Clostridium hathewayi WAL-18680.</title>
        <authorList>
            <consortium name="The Broad Institute Genome Sequencing Platform"/>
            <person name="Earl A."/>
            <person name="Ward D."/>
            <person name="Feldgarden M."/>
            <person name="Gevers D."/>
            <person name="Finegold S.M."/>
            <person name="Summanen P.H."/>
            <person name="Molitoris D.R."/>
            <person name="Song M."/>
            <person name="Daigneault M."/>
            <person name="Allen-Vercoe E."/>
            <person name="Young S.K."/>
            <person name="Zeng Q."/>
            <person name="Gargeya S."/>
            <person name="Fitzgerald M."/>
            <person name="Haas B."/>
            <person name="Abouelleil A."/>
            <person name="Alvarado L."/>
            <person name="Arachchi H.M."/>
            <person name="Berlin A."/>
            <person name="Brown A."/>
            <person name="Chapman S.B."/>
            <person name="Chen Z."/>
            <person name="Dunbar C."/>
            <person name="Freedman E."/>
            <person name="Gearin G."/>
            <person name="Gellesch M."/>
            <person name="Goldberg J."/>
            <person name="Griggs A."/>
            <person name="Gujja S."/>
            <person name="Heiman D."/>
            <person name="Howarth C."/>
            <person name="Larson L."/>
            <person name="Lui A."/>
            <person name="MacDonald P.J.P."/>
            <person name="Montmayeur A."/>
            <person name="Murphy C."/>
            <person name="Neiman D."/>
            <person name="Pearson M."/>
            <person name="Priest M."/>
            <person name="Roberts A."/>
            <person name="Saif S."/>
            <person name="Shea T."/>
            <person name="Shenoy N."/>
            <person name="Sisk P."/>
            <person name="Stolte C."/>
            <person name="Sykes S."/>
            <person name="Wortman J."/>
            <person name="Nusbaum C."/>
            <person name="Birren B."/>
        </authorList>
    </citation>
    <scope>NUCLEOTIDE SEQUENCE [LARGE SCALE GENOMIC DNA]</scope>
    <source>
        <strain evidence="3 4">WAL-18680</strain>
    </source>
</reference>
<evidence type="ECO:0000256" key="2">
    <source>
        <dbReference type="ARBA" id="ARBA00023235"/>
    </source>
</evidence>
<keyword evidence="2" id="KW-0413">Isomerase</keyword>
<dbReference type="Pfam" id="PF07221">
    <property type="entry name" value="GlcNAc_2-epim"/>
    <property type="match status" value="1"/>
</dbReference>
<comment type="similarity">
    <text evidence="1">Belongs to the N-acylglucosamine 2-epimerase family.</text>
</comment>
<dbReference type="OrthoDB" id="5141876at2"/>
<dbReference type="PANTHER" id="PTHR15108">
    <property type="entry name" value="N-ACYLGLUCOSAMINE-2-EPIMERASE"/>
    <property type="match status" value="1"/>
</dbReference>
<sequence>MNENERRRLLGFYENELTNHLLYFWLGRCEDKENGGFFNCFDNTGSHLMSKDKYIWSQGRFVWIFASLATMRAATFSELQKKEFKRLARQGRDFLYKYCLIAENDYRCVYLTDEAGRHKLADGCDVLDSSIYADCFVINAFAKVAWMDNDMETWEFAKRLYRSVRRRLKAGTYYTLPYPMGHEYRAHGIPMIMTNVVKELYDAALVLEPSWCGELKEELSKDVCDTLEHFTDGNHMIREVIRSDNTYIDNLFGTHVNPGHTIENMWFILDAMEISEDLNTPALLEEICMITKKALEAGWDKEYGGLFHYASLTGGPLTGDAGELEEEPVMVYARRNCMGKIWWVHSEALYTTLRLYLETGEKEFWDWYERIEAYVFQHFPNPDSEIREWIQTLDQFGHPKKEAVGLPVKDPYHIMRNVLLLIELLNK</sequence>
<evidence type="ECO:0008006" key="5">
    <source>
        <dbReference type="Google" id="ProtNLM"/>
    </source>
</evidence>
<dbReference type="EMBL" id="ADLN01000120">
    <property type="protein sequence ID" value="EHI57363.1"/>
    <property type="molecule type" value="Genomic_DNA"/>
</dbReference>
<dbReference type="PATRIC" id="fig|742737.3.peg.4457"/>
<dbReference type="Proteomes" id="UP000005384">
    <property type="component" value="Unassembled WGS sequence"/>
</dbReference>
<dbReference type="RefSeq" id="WP_006782460.1">
    <property type="nucleotide sequence ID" value="NZ_CP040506.1"/>
</dbReference>
<proteinExistence type="inferred from homology"/>
<dbReference type="GO" id="GO:0005975">
    <property type="term" value="P:carbohydrate metabolic process"/>
    <property type="evidence" value="ECO:0007669"/>
    <property type="project" value="InterPro"/>
</dbReference>
<dbReference type="InterPro" id="IPR010819">
    <property type="entry name" value="AGE/CE"/>
</dbReference>
<keyword evidence="4" id="KW-1185">Reference proteome</keyword>